<name>A0A7V5RN32_CALAY</name>
<dbReference type="EC" id="2.7.7.38" evidence="5"/>
<sequence length="250" mass="28056">MKTVCVIPARYASTRLPGKPLVDIGGKPMIRRVYEQAQKARAIDEVIIATDDERIRAAAHRFGARVEMTAPALPSGTDRVFAAIKSLDVDVIINLQGDEPFVDPGLLDQLADMFTNPAVSIATPISPVANERELSDPNLVRVVRDTAGRALYFSRAVIPFVRDETDRRQWISHTPFYKHIGIYAYRKTVLEQLTQLPPSVLEKAEKLEQLRFLENGFTIHTLISNYDSLSVDTPEDVESAIKKLNQWQES</sequence>
<dbReference type="FunFam" id="3.90.550.10:FF:000011">
    <property type="entry name" value="3-deoxy-manno-octulosonate cytidylyltransferase"/>
    <property type="match status" value="1"/>
</dbReference>
<dbReference type="InterPro" id="IPR003329">
    <property type="entry name" value="Cytidylyl_trans"/>
</dbReference>
<dbReference type="UniPathway" id="UPA00358">
    <property type="reaction ID" value="UER00476"/>
</dbReference>
<dbReference type="AlphaFoldDB" id="A0A7V5RN32"/>
<comment type="subcellular location">
    <subcellularLocation>
        <location evidence="5">Cytoplasm</location>
    </subcellularLocation>
    <subcellularLocation>
        <location evidence="1">Membrane</location>
    </subcellularLocation>
</comment>
<dbReference type="SUPFAM" id="SSF53448">
    <property type="entry name" value="Nucleotide-diphospho-sugar transferases"/>
    <property type="match status" value="1"/>
</dbReference>
<dbReference type="EMBL" id="DRLI01000041">
    <property type="protein sequence ID" value="HHM01542.1"/>
    <property type="molecule type" value="Genomic_DNA"/>
</dbReference>
<comment type="similarity">
    <text evidence="5">Belongs to the KdsB family.</text>
</comment>
<dbReference type="InterPro" id="IPR029044">
    <property type="entry name" value="Nucleotide-diphossugar_trans"/>
</dbReference>
<dbReference type="Pfam" id="PF02348">
    <property type="entry name" value="CTP_transf_3"/>
    <property type="match status" value="1"/>
</dbReference>
<keyword evidence="2 5" id="KW-0808">Transferase</keyword>
<comment type="function">
    <text evidence="5">Activates KDO (a required 8-carbon sugar) for incorporation into bacterial lipopolysaccharide in Gram-negative bacteria.</text>
</comment>
<dbReference type="NCBIfam" id="NF009905">
    <property type="entry name" value="PRK13368.1"/>
    <property type="match status" value="1"/>
</dbReference>
<dbReference type="GO" id="GO:0008690">
    <property type="term" value="F:3-deoxy-manno-octulosonate cytidylyltransferase activity"/>
    <property type="evidence" value="ECO:0007669"/>
    <property type="project" value="UniProtKB-UniRule"/>
</dbReference>
<dbReference type="PANTHER" id="PTHR42866:SF2">
    <property type="entry name" value="3-DEOXY-MANNO-OCTULOSONATE CYTIDYLYLTRANSFERASE, MITOCHONDRIAL"/>
    <property type="match status" value="1"/>
</dbReference>
<evidence type="ECO:0000256" key="1">
    <source>
        <dbReference type="ARBA" id="ARBA00004370"/>
    </source>
</evidence>
<evidence type="ECO:0000256" key="5">
    <source>
        <dbReference type="HAMAP-Rule" id="MF_00057"/>
    </source>
</evidence>
<dbReference type="HAMAP" id="MF_00057">
    <property type="entry name" value="KdsB"/>
    <property type="match status" value="1"/>
</dbReference>
<accession>A0A7V5RN32</accession>
<dbReference type="NCBIfam" id="TIGR00466">
    <property type="entry name" value="kdsB"/>
    <property type="match status" value="1"/>
</dbReference>
<proteinExistence type="inferred from homology"/>
<dbReference type="NCBIfam" id="NF003952">
    <property type="entry name" value="PRK05450.1-5"/>
    <property type="match status" value="1"/>
</dbReference>
<evidence type="ECO:0000256" key="4">
    <source>
        <dbReference type="ARBA" id="ARBA00022985"/>
    </source>
</evidence>
<dbReference type="CDD" id="cd02517">
    <property type="entry name" value="CMP-KDO-Synthetase"/>
    <property type="match status" value="1"/>
</dbReference>
<evidence type="ECO:0000256" key="3">
    <source>
        <dbReference type="ARBA" id="ARBA00022695"/>
    </source>
</evidence>
<evidence type="ECO:0000256" key="2">
    <source>
        <dbReference type="ARBA" id="ARBA00022679"/>
    </source>
</evidence>
<organism evidence="6">
    <name type="scientific">Caldithrix abyssi</name>
    <dbReference type="NCBI Taxonomy" id="187145"/>
    <lineage>
        <taxon>Bacteria</taxon>
        <taxon>Pseudomonadati</taxon>
        <taxon>Calditrichota</taxon>
        <taxon>Calditrichia</taxon>
        <taxon>Calditrichales</taxon>
        <taxon>Calditrichaceae</taxon>
        <taxon>Caldithrix</taxon>
    </lineage>
</organism>
<dbReference type="Gene3D" id="3.90.550.10">
    <property type="entry name" value="Spore Coat Polysaccharide Biosynthesis Protein SpsA, Chain A"/>
    <property type="match status" value="1"/>
</dbReference>
<reference evidence="6" key="1">
    <citation type="journal article" date="2020" name="mSystems">
        <title>Genome- and Community-Level Interaction Insights into Carbon Utilization and Element Cycling Functions of Hydrothermarchaeota in Hydrothermal Sediment.</title>
        <authorList>
            <person name="Zhou Z."/>
            <person name="Liu Y."/>
            <person name="Xu W."/>
            <person name="Pan J."/>
            <person name="Luo Z.H."/>
            <person name="Li M."/>
        </authorList>
    </citation>
    <scope>NUCLEOTIDE SEQUENCE [LARGE SCALE GENOMIC DNA]</scope>
    <source>
        <strain evidence="6">HyVt-460</strain>
    </source>
</reference>
<dbReference type="GO" id="GO:0016020">
    <property type="term" value="C:membrane"/>
    <property type="evidence" value="ECO:0007669"/>
    <property type="project" value="UniProtKB-SubCell"/>
</dbReference>
<comment type="pathway">
    <text evidence="5">Nucleotide-sugar biosynthesis; CMP-3-deoxy-D-manno-octulosonate biosynthesis; CMP-3-deoxy-D-manno-octulosonate from 3-deoxy-D-manno-octulosonate and CTP: step 1/1.</text>
</comment>
<keyword evidence="5" id="KW-0963">Cytoplasm</keyword>
<keyword evidence="3 5" id="KW-0548">Nucleotidyltransferase</keyword>
<comment type="catalytic activity">
    <reaction evidence="5">
        <text>3-deoxy-alpha-D-manno-oct-2-ulosonate + CTP = CMP-3-deoxy-beta-D-manno-octulosonate + diphosphate</text>
        <dbReference type="Rhea" id="RHEA:23448"/>
        <dbReference type="ChEBI" id="CHEBI:33019"/>
        <dbReference type="ChEBI" id="CHEBI:37563"/>
        <dbReference type="ChEBI" id="CHEBI:85986"/>
        <dbReference type="ChEBI" id="CHEBI:85987"/>
        <dbReference type="EC" id="2.7.7.38"/>
    </reaction>
</comment>
<dbReference type="GO" id="GO:0033468">
    <property type="term" value="P:CMP-keto-3-deoxy-D-manno-octulosonic acid biosynthetic process"/>
    <property type="evidence" value="ECO:0007669"/>
    <property type="project" value="UniProtKB-UniRule"/>
</dbReference>
<dbReference type="GO" id="GO:0005829">
    <property type="term" value="C:cytosol"/>
    <property type="evidence" value="ECO:0007669"/>
    <property type="project" value="TreeGrafter"/>
</dbReference>
<protein>
    <recommendedName>
        <fullName evidence="5">3-deoxy-manno-octulosonate cytidylyltransferase</fullName>
        <ecNumber evidence="5">2.7.7.38</ecNumber>
    </recommendedName>
    <alternativeName>
        <fullName evidence="5">CMP-2-keto-3-deoxyoctulosonic acid synthase</fullName>
        <shortName evidence="5">CKS</shortName>
        <shortName evidence="5">CMP-KDO synthase</shortName>
    </alternativeName>
</protein>
<dbReference type="NCBIfam" id="NF003950">
    <property type="entry name" value="PRK05450.1-3"/>
    <property type="match status" value="1"/>
</dbReference>
<gene>
    <name evidence="5 6" type="primary">kdsB</name>
    <name evidence="6" type="ORF">ENJ15_00905</name>
</gene>
<dbReference type="GO" id="GO:0009103">
    <property type="term" value="P:lipopolysaccharide biosynthetic process"/>
    <property type="evidence" value="ECO:0007669"/>
    <property type="project" value="UniProtKB-UniRule"/>
</dbReference>
<evidence type="ECO:0000313" key="6">
    <source>
        <dbReference type="EMBL" id="HHM01542.1"/>
    </source>
</evidence>
<dbReference type="PANTHER" id="PTHR42866">
    <property type="entry name" value="3-DEOXY-MANNO-OCTULOSONATE CYTIDYLYLTRANSFERASE"/>
    <property type="match status" value="1"/>
</dbReference>
<keyword evidence="4 5" id="KW-0448">Lipopolysaccharide biosynthesis</keyword>
<dbReference type="InterPro" id="IPR004528">
    <property type="entry name" value="KdsB"/>
</dbReference>
<comment type="caution">
    <text evidence="6">The sequence shown here is derived from an EMBL/GenBank/DDBJ whole genome shotgun (WGS) entry which is preliminary data.</text>
</comment>
<dbReference type="Proteomes" id="UP000885771">
    <property type="component" value="Unassembled WGS sequence"/>
</dbReference>